<dbReference type="InterPro" id="IPR029058">
    <property type="entry name" value="AB_hydrolase_fold"/>
</dbReference>
<keyword evidence="1" id="KW-0238">DNA-binding</keyword>
<dbReference type="Gene3D" id="3.40.50.1820">
    <property type="entry name" value="alpha/beta hydrolase"/>
    <property type="match status" value="1"/>
</dbReference>
<accession>A0ABP9QPY9</accession>
<dbReference type="Gene3D" id="1.10.10.10">
    <property type="entry name" value="Winged helix-like DNA-binding domain superfamily/Winged helix DNA-binding domain"/>
    <property type="match status" value="1"/>
</dbReference>
<dbReference type="PANTHER" id="PTHR33221">
    <property type="entry name" value="WINGED HELIX-TURN-HELIX TRANSCRIPTIONAL REGULATOR, RRF2 FAMILY"/>
    <property type="match status" value="1"/>
</dbReference>
<proteinExistence type="predicted"/>
<keyword evidence="3" id="KW-1185">Reference proteome</keyword>
<protein>
    <recommendedName>
        <fullName evidence="4">Rrf2 family transcriptional regulator</fullName>
    </recommendedName>
</protein>
<dbReference type="InterPro" id="IPR036390">
    <property type="entry name" value="WH_DNA-bd_sf"/>
</dbReference>
<dbReference type="PROSITE" id="PS01332">
    <property type="entry name" value="HTH_RRF2_1"/>
    <property type="match status" value="1"/>
</dbReference>
<evidence type="ECO:0008006" key="4">
    <source>
        <dbReference type="Google" id="ProtNLM"/>
    </source>
</evidence>
<dbReference type="Proteomes" id="UP001428817">
    <property type="component" value="Unassembled WGS sequence"/>
</dbReference>
<dbReference type="InterPro" id="IPR036388">
    <property type="entry name" value="WH-like_DNA-bd_sf"/>
</dbReference>
<evidence type="ECO:0000313" key="2">
    <source>
        <dbReference type="EMBL" id="GAA5165659.1"/>
    </source>
</evidence>
<dbReference type="PANTHER" id="PTHR33221:SF5">
    <property type="entry name" value="HTH-TYPE TRANSCRIPTIONAL REGULATOR ISCR"/>
    <property type="match status" value="1"/>
</dbReference>
<evidence type="ECO:0000313" key="3">
    <source>
        <dbReference type="Proteomes" id="UP001428817"/>
    </source>
</evidence>
<dbReference type="SUPFAM" id="SSF53474">
    <property type="entry name" value="alpha/beta-Hydrolases"/>
    <property type="match status" value="1"/>
</dbReference>
<dbReference type="NCBIfam" id="TIGR00738">
    <property type="entry name" value="rrf2_super"/>
    <property type="match status" value="1"/>
</dbReference>
<organism evidence="2 3">
    <name type="scientific">Pseudonocardia eucalypti</name>
    <dbReference type="NCBI Taxonomy" id="648755"/>
    <lineage>
        <taxon>Bacteria</taxon>
        <taxon>Bacillati</taxon>
        <taxon>Actinomycetota</taxon>
        <taxon>Actinomycetes</taxon>
        <taxon>Pseudonocardiales</taxon>
        <taxon>Pseudonocardiaceae</taxon>
        <taxon>Pseudonocardia</taxon>
    </lineage>
</organism>
<dbReference type="Pfam" id="PF02082">
    <property type="entry name" value="Rrf2"/>
    <property type="match status" value="1"/>
</dbReference>
<gene>
    <name evidence="2" type="ORF">GCM10023321_55940</name>
</gene>
<reference evidence="3" key="1">
    <citation type="journal article" date="2019" name="Int. J. Syst. Evol. Microbiol.">
        <title>The Global Catalogue of Microorganisms (GCM) 10K type strain sequencing project: providing services to taxonomists for standard genome sequencing and annotation.</title>
        <authorList>
            <consortium name="The Broad Institute Genomics Platform"/>
            <consortium name="The Broad Institute Genome Sequencing Center for Infectious Disease"/>
            <person name="Wu L."/>
            <person name="Ma J."/>
        </authorList>
    </citation>
    <scope>NUCLEOTIDE SEQUENCE [LARGE SCALE GENOMIC DNA]</scope>
    <source>
        <strain evidence="3">JCM 18303</strain>
    </source>
</reference>
<evidence type="ECO:0000256" key="1">
    <source>
        <dbReference type="ARBA" id="ARBA00023125"/>
    </source>
</evidence>
<comment type="caution">
    <text evidence="2">The sequence shown here is derived from an EMBL/GenBank/DDBJ whole genome shotgun (WGS) entry which is preliminary data.</text>
</comment>
<dbReference type="SUPFAM" id="SSF46785">
    <property type="entry name" value="Winged helix' DNA-binding domain"/>
    <property type="match status" value="1"/>
</dbReference>
<sequence length="377" mass="39968">MLILPGRGEHPGTYRRLGQRLAADGYAVRAVRTPAALSEPKALAEPRALPEPEVLADAEALAGEFPAVTGPRVLLGADSGALHAWRFAAAHPGAVDALVLAGLPLEAGNPPPTDRDAELAARTACPVHRELLVTDDDFGWGSLADPVPAPPDRLPALPVLLLHGEADQVAPVAAVRLLAARHPRAATGVVRDGLHDVLNDQFHRSVAARLVLFLEEVGKGALLLPEPTEPARPTRARRAAPLHVSARLDYALRALSELIATDALPPNEPVRCEAIARARGIPLNSLVNLMGELRRAGLVRSQRGCEGGYWLARPAPEITITDVVRAVEGEVISLHADGPDTWLWHRLGQTVTAFLDGWTVREIAGGDGAGLTREAAL</sequence>
<dbReference type="PROSITE" id="PS51197">
    <property type="entry name" value="HTH_RRF2_2"/>
    <property type="match status" value="1"/>
</dbReference>
<dbReference type="InterPro" id="IPR030489">
    <property type="entry name" value="TR_Rrf2-type_CS"/>
</dbReference>
<dbReference type="EMBL" id="BAABJP010000031">
    <property type="protein sequence ID" value="GAA5165659.1"/>
    <property type="molecule type" value="Genomic_DNA"/>
</dbReference>
<dbReference type="InterPro" id="IPR000944">
    <property type="entry name" value="Tscrpt_reg_Rrf2"/>
</dbReference>
<name>A0ABP9QPY9_9PSEU</name>